<accession>A0A183ABI9</accession>
<reference evidence="4" key="1">
    <citation type="submission" date="2016-06" db="UniProtKB">
        <authorList>
            <consortium name="WormBaseParasite"/>
        </authorList>
    </citation>
    <scope>IDENTIFICATION</scope>
</reference>
<dbReference type="Proteomes" id="UP000272942">
    <property type="component" value="Unassembled WGS sequence"/>
</dbReference>
<feature type="compositionally biased region" description="Basic and acidic residues" evidence="1">
    <location>
        <begin position="61"/>
        <end position="70"/>
    </location>
</feature>
<protein>
    <submittedName>
        <fullName evidence="4">HSF_DOMAIN domain-containing protein</fullName>
    </submittedName>
</protein>
<gene>
    <name evidence="2" type="ORF">ECPE_LOCUS4324</name>
</gene>
<evidence type="ECO:0000313" key="4">
    <source>
        <dbReference type="WBParaSite" id="ECPE_0000433601-mRNA-1"/>
    </source>
</evidence>
<feature type="region of interest" description="Disordered" evidence="1">
    <location>
        <begin position="160"/>
        <end position="220"/>
    </location>
</feature>
<keyword evidence="3" id="KW-1185">Reference proteome</keyword>
<sequence length="238" mass="25166">MAFRSTDVTHPHNQSVFDVADRQIVVLLRQLRERQRSEKKTITPSAPQNNTPVEQLPKPTEAVKRGHPFESESSEDSSEENSEESSSSSDEASITANKKPALDTPLVSVSAAAGDHSANGGTAVNGALSTLMSAHRPNVLAEKMAGVEEAASALVSTVAKPGAENVVEPSAADSTKSPPSPVESFSSLSTSRSEDSVSLESIESDYGEKTAVSGGFPAFDIRSDTHLRNHAEEHGDFP</sequence>
<evidence type="ECO:0000313" key="2">
    <source>
        <dbReference type="EMBL" id="VDP72265.1"/>
    </source>
</evidence>
<dbReference type="EMBL" id="UZAN01041190">
    <property type="protein sequence ID" value="VDP72265.1"/>
    <property type="molecule type" value="Genomic_DNA"/>
</dbReference>
<evidence type="ECO:0000256" key="1">
    <source>
        <dbReference type="SAM" id="MobiDB-lite"/>
    </source>
</evidence>
<feature type="region of interest" description="Disordered" evidence="1">
    <location>
        <begin position="34"/>
        <end position="102"/>
    </location>
</feature>
<dbReference type="AlphaFoldDB" id="A0A183ABI9"/>
<name>A0A183ABI9_9TREM</name>
<feature type="compositionally biased region" description="Low complexity" evidence="1">
    <location>
        <begin position="84"/>
        <end position="93"/>
    </location>
</feature>
<feature type="compositionally biased region" description="Polar residues" evidence="1">
    <location>
        <begin position="42"/>
        <end position="53"/>
    </location>
</feature>
<feature type="compositionally biased region" description="Acidic residues" evidence="1">
    <location>
        <begin position="72"/>
        <end position="83"/>
    </location>
</feature>
<dbReference type="WBParaSite" id="ECPE_0000433601-mRNA-1">
    <property type="protein sequence ID" value="ECPE_0000433601-mRNA-1"/>
    <property type="gene ID" value="ECPE_0000433601"/>
</dbReference>
<proteinExistence type="predicted"/>
<organism evidence="4">
    <name type="scientific">Echinostoma caproni</name>
    <dbReference type="NCBI Taxonomy" id="27848"/>
    <lineage>
        <taxon>Eukaryota</taxon>
        <taxon>Metazoa</taxon>
        <taxon>Spiralia</taxon>
        <taxon>Lophotrochozoa</taxon>
        <taxon>Platyhelminthes</taxon>
        <taxon>Trematoda</taxon>
        <taxon>Digenea</taxon>
        <taxon>Plagiorchiida</taxon>
        <taxon>Echinostomata</taxon>
        <taxon>Echinostomatoidea</taxon>
        <taxon>Echinostomatidae</taxon>
        <taxon>Echinostoma</taxon>
    </lineage>
</organism>
<reference evidence="2 3" key="2">
    <citation type="submission" date="2018-11" db="EMBL/GenBank/DDBJ databases">
        <authorList>
            <consortium name="Pathogen Informatics"/>
        </authorList>
    </citation>
    <scope>NUCLEOTIDE SEQUENCE [LARGE SCALE GENOMIC DNA]</scope>
    <source>
        <strain evidence="2 3">Egypt</strain>
    </source>
</reference>
<feature type="compositionally biased region" description="Low complexity" evidence="1">
    <location>
        <begin position="183"/>
        <end position="201"/>
    </location>
</feature>
<evidence type="ECO:0000313" key="3">
    <source>
        <dbReference type="Proteomes" id="UP000272942"/>
    </source>
</evidence>